<accession>A0A975BJ86</accession>
<proteinExistence type="predicted"/>
<keyword evidence="2" id="KW-1185">Reference proteome</keyword>
<dbReference type="KEGG" id="dmm:dnm_023860"/>
<dbReference type="AlphaFoldDB" id="A0A975BJ86"/>
<sequence length="39" mass="4687">MLIPKKLFSKNCAYKNQKPSTIDYKRKKPIYFLLILEIV</sequence>
<dbReference type="EMBL" id="CP061800">
    <property type="protein sequence ID" value="QTA86363.1"/>
    <property type="molecule type" value="Genomic_DNA"/>
</dbReference>
<evidence type="ECO:0000313" key="1">
    <source>
        <dbReference type="EMBL" id="QTA86363.1"/>
    </source>
</evidence>
<reference evidence="1" key="1">
    <citation type="journal article" date="2021" name="Microb. Physiol.">
        <title>Proteogenomic Insights into the Physiology of Marine, Sulfate-Reducing, Filamentous Desulfonema limicola and Desulfonema magnum.</title>
        <authorList>
            <person name="Schnaars V."/>
            <person name="Wohlbrand L."/>
            <person name="Scheve S."/>
            <person name="Hinrichs C."/>
            <person name="Reinhardt R."/>
            <person name="Rabus R."/>
        </authorList>
    </citation>
    <scope>NUCLEOTIDE SEQUENCE</scope>
    <source>
        <strain evidence="1">4be13</strain>
    </source>
</reference>
<name>A0A975BJ86_9BACT</name>
<dbReference type="Proteomes" id="UP000663722">
    <property type="component" value="Chromosome"/>
</dbReference>
<organism evidence="1 2">
    <name type="scientific">Desulfonema magnum</name>
    <dbReference type="NCBI Taxonomy" id="45655"/>
    <lineage>
        <taxon>Bacteria</taxon>
        <taxon>Pseudomonadati</taxon>
        <taxon>Thermodesulfobacteriota</taxon>
        <taxon>Desulfobacteria</taxon>
        <taxon>Desulfobacterales</taxon>
        <taxon>Desulfococcaceae</taxon>
        <taxon>Desulfonema</taxon>
    </lineage>
</organism>
<protein>
    <submittedName>
        <fullName evidence="1">Uncharacterized protein</fullName>
    </submittedName>
</protein>
<evidence type="ECO:0000313" key="2">
    <source>
        <dbReference type="Proteomes" id="UP000663722"/>
    </source>
</evidence>
<gene>
    <name evidence="1" type="ORF">dnm_023860</name>
</gene>